<organism evidence="6 7">
    <name type="scientific">Anopheles culicifacies</name>
    <dbReference type="NCBI Taxonomy" id="139723"/>
    <lineage>
        <taxon>Eukaryota</taxon>
        <taxon>Metazoa</taxon>
        <taxon>Ecdysozoa</taxon>
        <taxon>Arthropoda</taxon>
        <taxon>Hexapoda</taxon>
        <taxon>Insecta</taxon>
        <taxon>Pterygota</taxon>
        <taxon>Neoptera</taxon>
        <taxon>Endopterygota</taxon>
        <taxon>Diptera</taxon>
        <taxon>Nematocera</taxon>
        <taxon>Culicoidea</taxon>
        <taxon>Culicidae</taxon>
        <taxon>Anophelinae</taxon>
        <taxon>Anopheles</taxon>
        <taxon>culicifacies species complex</taxon>
    </lineage>
</organism>
<dbReference type="EnsemblMetazoa" id="ACUA001952-RA">
    <property type="protein sequence ID" value="ACUA001952-PA"/>
    <property type="gene ID" value="ACUA001952"/>
</dbReference>
<dbReference type="InterPro" id="IPR050869">
    <property type="entry name" value="H3K4_H4K5_MeTrfase"/>
</dbReference>
<accession>A0A182LU15</accession>
<evidence type="ECO:0000256" key="2">
    <source>
        <dbReference type="ARBA" id="ARBA00022771"/>
    </source>
</evidence>
<dbReference type="PROSITE" id="PS50865">
    <property type="entry name" value="ZF_MYND_2"/>
    <property type="match status" value="1"/>
</dbReference>
<proteinExistence type="predicted"/>
<dbReference type="EMBL" id="AXCM01002875">
    <property type="status" value="NOT_ANNOTATED_CDS"/>
    <property type="molecule type" value="Genomic_DNA"/>
</dbReference>
<dbReference type="GO" id="GO:0008270">
    <property type="term" value="F:zinc ion binding"/>
    <property type="evidence" value="ECO:0007669"/>
    <property type="project" value="UniProtKB-KW"/>
</dbReference>
<keyword evidence="2 4" id="KW-0863">Zinc-finger</keyword>
<dbReference type="Proteomes" id="UP000075883">
    <property type="component" value="Unassembled WGS sequence"/>
</dbReference>
<dbReference type="Gene3D" id="6.10.140.2220">
    <property type="match status" value="1"/>
</dbReference>
<evidence type="ECO:0000256" key="1">
    <source>
        <dbReference type="ARBA" id="ARBA00022723"/>
    </source>
</evidence>
<dbReference type="Gene3D" id="1.10.220.160">
    <property type="match status" value="1"/>
</dbReference>
<reference evidence="6" key="2">
    <citation type="submission" date="2020-05" db="UniProtKB">
        <authorList>
            <consortium name="EnsemblMetazoa"/>
        </authorList>
    </citation>
    <scope>IDENTIFICATION</scope>
    <source>
        <strain evidence="6">A-37</strain>
    </source>
</reference>
<dbReference type="STRING" id="139723.A0A182LU15"/>
<evidence type="ECO:0000259" key="5">
    <source>
        <dbReference type="PROSITE" id="PS50865"/>
    </source>
</evidence>
<keyword evidence="1" id="KW-0479">Metal-binding</keyword>
<dbReference type="Gene3D" id="1.25.40.10">
    <property type="entry name" value="Tetratricopeptide repeat domain"/>
    <property type="match status" value="1"/>
</dbReference>
<evidence type="ECO:0000313" key="7">
    <source>
        <dbReference type="Proteomes" id="UP000075883"/>
    </source>
</evidence>
<keyword evidence="7" id="KW-1185">Reference proteome</keyword>
<dbReference type="PANTHER" id="PTHR12197:SF251">
    <property type="entry name" value="EG:BACR7C10.4 PROTEIN"/>
    <property type="match status" value="1"/>
</dbReference>
<dbReference type="SUPFAM" id="SSF48452">
    <property type="entry name" value="TPR-like"/>
    <property type="match status" value="1"/>
</dbReference>
<keyword evidence="3" id="KW-0862">Zinc</keyword>
<name>A0A182LU15_9DIPT</name>
<feature type="domain" description="MYND-type" evidence="5">
    <location>
        <begin position="31"/>
        <end position="68"/>
    </location>
</feature>
<evidence type="ECO:0000256" key="4">
    <source>
        <dbReference type="PROSITE-ProRule" id="PRU00134"/>
    </source>
</evidence>
<protein>
    <recommendedName>
        <fullName evidence="5">MYND-type domain-containing protein</fullName>
    </recommendedName>
</protein>
<dbReference type="SUPFAM" id="SSF82199">
    <property type="entry name" value="SET domain"/>
    <property type="match status" value="1"/>
</dbReference>
<dbReference type="VEuPathDB" id="VectorBase:ACUA001952"/>
<dbReference type="PANTHER" id="PTHR12197">
    <property type="entry name" value="HISTONE-LYSINE N-METHYLTRANSFERASE SMYD"/>
    <property type="match status" value="1"/>
</dbReference>
<dbReference type="InterPro" id="IPR002893">
    <property type="entry name" value="Znf_MYND"/>
</dbReference>
<dbReference type="Gene3D" id="2.170.270.10">
    <property type="entry name" value="SET domain"/>
    <property type="match status" value="1"/>
</dbReference>
<dbReference type="GO" id="GO:0005634">
    <property type="term" value="C:nucleus"/>
    <property type="evidence" value="ECO:0007669"/>
    <property type="project" value="TreeGrafter"/>
</dbReference>
<dbReference type="InterPro" id="IPR046341">
    <property type="entry name" value="SET_dom_sf"/>
</dbReference>
<dbReference type="Pfam" id="PF01753">
    <property type="entry name" value="zf-MYND"/>
    <property type="match status" value="1"/>
</dbReference>
<dbReference type="PROSITE" id="PS01360">
    <property type="entry name" value="ZF_MYND_1"/>
    <property type="match status" value="1"/>
</dbReference>
<evidence type="ECO:0000256" key="3">
    <source>
        <dbReference type="ARBA" id="ARBA00022833"/>
    </source>
</evidence>
<dbReference type="Gene3D" id="1.25.40.970">
    <property type="match status" value="1"/>
</dbReference>
<dbReference type="AlphaFoldDB" id="A0A182LU15"/>
<reference evidence="7" key="1">
    <citation type="submission" date="2013-09" db="EMBL/GenBank/DDBJ databases">
        <title>The Genome Sequence of Anopheles culicifacies species A.</title>
        <authorList>
            <consortium name="The Broad Institute Genomics Platform"/>
            <person name="Neafsey D.E."/>
            <person name="Besansky N."/>
            <person name="Howell P."/>
            <person name="Walton C."/>
            <person name="Young S.K."/>
            <person name="Zeng Q."/>
            <person name="Gargeya S."/>
            <person name="Fitzgerald M."/>
            <person name="Haas B."/>
            <person name="Abouelleil A."/>
            <person name="Allen A.W."/>
            <person name="Alvarado L."/>
            <person name="Arachchi H.M."/>
            <person name="Berlin A.M."/>
            <person name="Chapman S.B."/>
            <person name="Gainer-Dewar J."/>
            <person name="Goldberg J."/>
            <person name="Griggs A."/>
            <person name="Gujja S."/>
            <person name="Hansen M."/>
            <person name="Howarth C."/>
            <person name="Imamovic A."/>
            <person name="Ireland A."/>
            <person name="Larimer J."/>
            <person name="McCowan C."/>
            <person name="Murphy C."/>
            <person name="Pearson M."/>
            <person name="Poon T.W."/>
            <person name="Priest M."/>
            <person name="Roberts A."/>
            <person name="Saif S."/>
            <person name="Shea T."/>
            <person name="Sisk P."/>
            <person name="Sykes S."/>
            <person name="Wortman J."/>
            <person name="Nusbaum C."/>
            <person name="Birren B."/>
        </authorList>
    </citation>
    <scope>NUCLEOTIDE SEQUENCE [LARGE SCALE GENOMIC DNA]</scope>
    <source>
        <strain evidence="7">A-37</strain>
    </source>
</reference>
<sequence>MKKTIHRRGDVILQEKPFACVLDPRYRDTRCDRCFKETKVMKCSNCLYVRYCGRSCQKEAWSNHKEECEKLKVLPSGLVVPSAALMMARIVRRLLKGGDTHKGYYTSKLYRKFSDLMPHEENIQQDSKRMDHFATLFVVLQRLLDEAARPTKMELLRIYGKMCINTFNILDNEMNTIGTGMYIGASIIDHSCRPNVVVLFDGETLQMRLLEDYPEQELDFSKLFISYIDLIDTTDVRREQLADRYYFRCECDRCRDEQEQKRMNAAACPNGNCPEPLSMDNSELERCPACGTTITQSDRETFHEISNFTRDHLAQMKNVAYLDVSRLCLQKQQNVLHRYNVHHIKTLENAMESALNLEKWSEATGYALKLLEGFRHYYSPFHPMLGLTYLKIGKLELYECHFPEALKHLQQAAKILRVTHGEQDDLYKRVLVPLLCDAAQGDMGHLAIASAE</sequence>
<dbReference type="InterPro" id="IPR011990">
    <property type="entry name" value="TPR-like_helical_dom_sf"/>
</dbReference>
<evidence type="ECO:0000313" key="6">
    <source>
        <dbReference type="EnsemblMetazoa" id="ACUA001952-PA"/>
    </source>
</evidence>